<gene>
    <name evidence="2" type="ORF">KN815_16150</name>
</gene>
<dbReference type="Pfam" id="PF09140">
    <property type="entry name" value="MipZ"/>
    <property type="match status" value="1"/>
</dbReference>
<evidence type="ECO:0000256" key="1">
    <source>
        <dbReference type="SAM" id="MobiDB-lite"/>
    </source>
</evidence>
<dbReference type="RefSeq" id="WP_216342620.1">
    <property type="nucleotide sequence ID" value="NZ_JAHLEM010000162.1"/>
</dbReference>
<comment type="caution">
    <text evidence="2">The sequence shown here is derived from an EMBL/GenBank/DDBJ whole genome shotgun (WGS) entry which is preliminary data.</text>
</comment>
<feature type="region of interest" description="Disordered" evidence="1">
    <location>
        <begin position="1"/>
        <end position="27"/>
    </location>
</feature>
<protein>
    <recommendedName>
        <fullName evidence="4">ParA family protein</fullName>
    </recommendedName>
</protein>
<keyword evidence="3" id="KW-1185">Reference proteome</keyword>
<evidence type="ECO:0000313" key="2">
    <source>
        <dbReference type="EMBL" id="MBU3865554.1"/>
    </source>
</evidence>
<evidence type="ECO:0000313" key="3">
    <source>
        <dbReference type="Proteomes" id="UP000720508"/>
    </source>
</evidence>
<dbReference type="EMBL" id="JAHLEM010000162">
    <property type="protein sequence ID" value="MBU3865554.1"/>
    <property type="molecule type" value="Genomic_DNA"/>
</dbReference>
<dbReference type="InterPro" id="IPR015223">
    <property type="entry name" value="MipZ"/>
</dbReference>
<name>A0ABS6CF62_9ACTN</name>
<evidence type="ECO:0008006" key="4">
    <source>
        <dbReference type="Google" id="ProtNLM"/>
    </source>
</evidence>
<organism evidence="2 3">
    <name type="scientific">Streptomyces niphimycinicus</name>
    <dbReference type="NCBI Taxonomy" id="2842201"/>
    <lineage>
        <taxon>Bacteria</taxon>
        <taxon>Bacillati</taxon>
        <taxon>Actinomycetota</taxon>
        <taxon>Actinomycetes</taxon>
        <taxon>Kitasatosporales</taxon>
        <taxon>Streptomycetaceae</taxon>
        <taxon>Streptomyces</taxon>
    </lineage>
</organism>
<reference evidence="2 3" key="1">
    <citation type="submission" date="2021-06" db="EMBL/GenBank/DDBJ databases">
        <authorList>
            <person name="Pan X."/>
        </authorList>
    </citation>
    <scope>NUCLEOTIDE SEQUENCE [LARGE SCALE GENOMIC DNA]</scope>
    <source>
        <strain evidence="2 3">4503</strain>
    </source>
</reference>
<sequence length="263" mass="30024">MARSDVTVPNQQQPPPPGPDGDEGDVTVMACLKGGSTKTTTTNYLAFVRALRRKRRAGKGRPVKVLDADTVSQTTYRWAKKFKEAEARRAEARNEQPQSYPLDVERYPFEDLDEYIAELRSEGYDVYADIGGGNVQLFHKSLRHADRLLVPLSPSEFDFDRVDPTFSEASTVFDEHARDGFETYVLLSRKISDKQSRECRDELAKLRFRDEPLTVLNTEVEQLIEYTRQLGKIPQNLDEYTDVWDEIMRREAAKRAALTEVAG</sequence>
<proteinExistence type="predicted"/>
<accession>A0ABS6CF62</accession>
<dbReference type="Proteomes" id="UP000720508">
    <property type="component" value="Unassembled WGS sequence"/>
</dbReference>